<organism evidence="1">
    <name type="scientific">Panicum hallii</name>
    <dbReference type="NCBI Taxonomy" id="206008"/>
    <lineage>
        <taxon>Eukaryota</taxon>
        <taxon>Viridiplantae</taxon>
        <taxon>Streptophyta</taxon>
        <taxon>Embryophyta</taxon>
        <taxon>Tracheophyta</taxon>
        <taxon>Spermatophyta</taxon>
        <taxon>Magnoliopsida</taxon>
        <taxon>Liliopsida</taxon>
        <taxon>Poales</taxon>
        <taxon>Poaceae</taxon>
        <taxon>PACMAD clade</taxon>
        <taxon>Panicoideae</taxon>
        <taxon>Panicodae</taxon>
        <taxon>Paniceae</taxon>
        <taxon>Panicinae</taxon>
        <taxon>Panicum</taxon>
        <taxon>Panicum sect. Panicum</taxon>
    </lineage>
</organism>
<dbReference type="AlphaFoldDB" id="A0A2S3I1Y2"/>
<dbReference type="Gramene" id="PAN34915">
    <property type="protein sequence ID" value="PAN34915"/>
    <property type="gene ID" value="PAHAL_6G117800"/>
</dbReference>
<protein>
    <submittedName>
        <fullName evidence="1">Uncharacterized protein</fullName>
    </submittedName>
</protein>
<dbReference type="EMBL" id="CM008051">
    <property type="protein sequence ID" value="PAN34915.1"/>
    <property type="molecule type" value="Genomic_DNA"/>
</dbReference>
<reference evidence="1" key="1">
    <citation type="submission" date="2018-04" db="EMBL/GenBank/DDBJ databases">
        <title>WGS assembly of Panicum hallii.</title>
        <authorList>
            <person name="Lovell J."/>
            <person name="Jenkins J."/>
            <person name="Lowry D."/>
            <person name="Mamidi S."/>
            <person name="Sreedasyam A."/>
            <person name="Weng X."/>
            <person name="Barry K."/>
            <person name="Bonette J."/>
            <person name="Campitelli B."/>
            <person name="Daum C."/>
            <person name="Gordon S."/>
            <person name="Gould B."/>
            <person name="Lipzen A."/>
            <person name="Macqueen A."/>
            <person name="Palacio-Mejia J."/>
            <person name="Plott C."/>
            <person name="Shakirov E."/>
            <person name="Shu S."/>
            <person name="Yoshinaga Y."/>
            <person name="Zane M."/>
            <person name="Rokhsar D."/>
            <person name="Grimwood J."/>
            <person name="Schmutz J."/>
            <person name="Juenger T."/>
        </authorList>
    </citation>
    <scope>NUCLEOTIDE SEQUENCE [LARGE SCALE GENOMIC DNA]</scope>
    <source>
        <strain evidence="1">FIL2</strain>
    </source>
</reference>
<proteinExistence type="predicted"/>
<name>A0A2S3I1Y2_9POAL</name>
<gene>
    <name evidence="1" type="ORF">PAHAL_6G117800</name>
</gene>
<dbReference type="Proteomes" id="UP000243499">
    <property type="component" value="Chromosome 6"/>
</dbReference>
<evidence type="ECO:0000313" key="1">
    <source>
        <dbReference type="EMBL" id="PAN34915.1"/>
    </source>
</evidence>
<accession>A0A2S3I1Y2</accession>
<sequence>MQTAGTEAHRFCPRSVIGLSSIRVICFEDLLHAVPAQDRVI</sequence>